<dbReference type="EMBL" id="NHNI01000001">
    <property type="protein sequence ID" value="OZY85521.1"/>
    <property type="molecule type" value="Genomic_DNA"/>
</dbReference>
<feature type="chain" id="PRO_5013261119" description="DUF4124 domain-containing protein" evidence="1">
    <location>
        <begin position="19"/>
        <end position="139"/>
    </location>
</feature>
<organism evidence="3 4">
    <name type="scientific">Cellvibrio mixtus</name>
    <dbReference type="NCBI Taxonomy" id="39650"/>
    <lineage>
        <taxon>Bacteria</taxon>
        <taxon>Pseudomonadati</taxon>
        <taxon>Pseudomonadota</taxon>
        <taxon>Gammaproteobacteria</taxon>
        <taxon>Cellvibrionales</taxon>
        <taxon>Cellvibrionaceae</taxon>
        <taxon>Cellvibrio</taxon>
    </lineage>
</organism>
<keyword evidence="4" id="KW-1185">Reference proteome</keyword>
<name>A0A266Q816_9GAMM</name>
<proteinExistence type="predicted"/>
<protein>
    <recommendedName>
        <fullName evidence="2">DUF4124 domain-containing protein</fullName>
    </recommendedName>
</protein>
<evidence type="ECO:0000313" key="4">
    <source>
        <dbReference type="Proteomes" id="UP000216101"/>
    </source>
</evidence>
<evidence type="ECO:0000256" key="1">
    <source>
        <dbReference type="SAM" id="SignalP"/>
    </source>
</evidence>
<dbReference type="AlphaFoldDB" id="A0A266Q816"/>
<evidence type="ECO:0000259" key="2">
    <source>
        <dbReference type="Pfam" id="PF13511"/>
    </source>
</evidence>
<accession>A0A266Q816</accession>
<dbReference type="RefSeq" id="WP_094983410.1">
    <property type="nucleotide sequence ID" value="NZ_NHNI01000001.1"/>
</dbReference>
<dbReference type="Pfam" id="PF13511">
    <property type="entry name" value="DUF4124"/>
    <property type="match status" value="1"/>
</dbReference>
<dbReference type="InterPro" id="IPR025392">
    <property type="entry name" value="DUF4124"/>
</dbReference>
<gene>
    <name evidence="3" type="ORF">CBP51_00260</name>
</gene>
<keyword evidence="1" id="KW-0732">Signal</keyword>
<reference evidence="4" key="1">
    <citation type="submission" date="2017-05" db="EMBL/GenBank/DDBJ databases">
        <authorList>
            <person name="Barney B.M."/>
        </authorList>
    </citation>
    <scope>NUCLEOTIDE SEQUENCE [LARGE SCALE GENOMIC DNA]</scope>
    <source>
        <strain evidence="4">PSBB022</strain>
    </source>
</reference>
<comment type="caution">
    <text evidence="3">The sequence shown here is derived from an EMBL/GenBank/DDBJ whole genome shotgun (WGS) entry which is preliminary data.</text>
</comment>
<feature type="signal peptide" evidence="1">
    <location>
        <begin position="1"/>
        <end position="18"/>
    </location>
</feature>
<evidence type="ECO:0000313" key="3">
    <source>
        <dbReference type="EMBL" id="OZY85521.1"/>
    </source>
</evidence>
<feature type="domain" description="DUF4124" evidence="2">
    <location>
        <begin position="12"/>
        <end position="48"/>
    </location>
</feature>
<sequence length="139" mass="15253">MKTGVLVLAICMVQNCFAADIYKCIDAQGKHIFSDKQCPKNTSQEHIKHKNEIFEDQLIGLASGHSKVTNITKDGDDTLVDYQFGTQAELQAFMRASMKLSGKNVNLLKVAMPHGGSKGQAKLQITDKDNGLFRAAPNK</sequence>
<dbReference type="Proteomes" id="UP000216101">
    <property type="component" value="Unassembled WGS sequence"/>
</dbReference>